<dbReference type="PANTHER" id="PTHR46108">
    <property type="entry name" value="BLUE CHEESE"/>
    <property type="match status" value="1"/>
</dbReference>
<dbReference type="EMBL" id="JADCNL010000011">
    <property type="protein sequence ID" value="KAG0461004.1"/>
    <property type="molecule type" value="Genomic_DNA"/>
</dbReference>
<comment type="caution">
    <text evidence="2">The sequence shown here is derived from an EMBL/GenBank/DDBJ whole genome shotgun (WGS) entry which is preliminary data.</text>
</comment>
<sequence length="290" mass="33845">MTRGKPAQNFAVDAFKHLLLHRRSALEDLLVTKPNQGQSFDVLHGGFDKLLTGSFWCFMNGFWEVRKTIKMVLEQCAAIMWAQYVSGSAKFPGVRIKVLEVRRKKEIGRKSRDNLRLDLRHLEQLNERRYALELVRDLMSTELRVIRQDKYGWVLHAESEWHSRLQQLVHERGIFPIISYSLETEWQLCPIEGPYRMRKKFERCKLKLDTVQDSLTRSFELEDYKLLKEKPKCGLGTPRDSSGTYFNILAESVDQNCILGEDDEEYLFKDVDEFKVDSSGFAQSVGQMIV</sequence>
<evidence type="ECO:0000313" key="3">
    <source>
        <dbReference type="Proteomes" id="UP000636800"/>
    </source>
</evidence>
<reference evidence="2 3" key="1">
    <citation type="journal article" date="2020" name="Nat. Food">
        <title>A phased Vanilla planifolia genome enables genetic improvement of flavour and production.</title>
        <authorList>
            <person name="Hasing T."/>
            <person name="Tang H."/>
            <person name="Brym M."/>
            <person name="Khazi F."/>
            <person name="Huang T."/>
            <person name="Chambers A.H."/>
        </authorList>
    </citation>
    <scope>NUCLEOTIDE SEQUENCE [LARGE SCALE GENOMIC DNA]</scope>
    <source>
        <tissue evidence="2">Leaf</tissue>
    </source>
</reference>
<organism evidence="2 3">
    <name type="scientific">Vanilla planifolia</name>
    <name type="common">Vanilla</name>
    <dbReference type="NCBI Taxonomy" id="51239"/>
    <lineage>
        <taxon>Eukaryota</taxon>
        <taxon>Viridiplantae</taxon>
        <taxon>Streptophyta</taxon>
        <taxon>Embryophyta</taxon>
        <taxon>Tracheophyta</taxon>
        <taxon>Spermatophyta</taxon>
        <taxon>Magnoliopsida</taxon>
        <taxon>Liliopsida</taxon>
        <taxon>Asparagales</taxon>
        <taxon>Orchidaceae</taxon>
        <taxon>Vanilloideae</taxon>
        <taxon>Vanilleae</taxon>
        <taxon>Vanilla</taxon>
    </lineage>
</organism>
<protein>
    <submittedName>
        <fullName evidence="2">Uncharacterized protein</fullName>
    </submittedName>
</protein>
<dbReference type="AlphaFoldDB" id="A0A835UFE2"/>
<keyword evidence="3" id="KW-1185">Reference proteome</keyword>
<dbReference type="InterPro" id="IPR051944">
    <property type="entry name" value="BEACH_domain_protein"/>
</dbReference>
<dbReference type="Proteomes" id="UP000636800">
    <property type="component" value="Chromosome 11"/>
</dbReference>
<evidence type="ECO:0000256" key="1">
    <source>
        <dbReference type="ARBA" id="ARBA00022574"/>
    </source>
</evidence>
<name>A0A835UFE2_VANPL</name>
<dbReference type="PANTHER" id="PTHR46108:SF4">
    <property type="entry name" value="BLUE CHEESE"/>
    <property type="match status" value="1"/>
</dbReference>
<keyword evidence="1" id="KW-0853">WD repeat</keyword>
<proteinExistence type="predicted"/>
<evidence type="ECO:0000313" key="2">
    <source>
        <dbReference type="EMBL" id="KAG0461004.1"/>
    </source>
</evidence>
<accession>A0A835UFE2</accession>
<dbReference type="OrthoDB" id="903824at2759"/>
<gene>
    <name evidence="2" type="ORF">HPP92_021301</name>
</gene>